<dbReference type="GeneID" id="62874180"/>
<dbReference type="PROSITE" id="PS51900">
    <property type="entry name" value="CB"/>
    <property type="match status" value="1"/>
</dbReference>
<dbReference type="SUPFAM" id="SSF56349">
    <property type="entry name" value="DNA breaking-rejoining enzymes"/>
    <property type="match status" value="1"/>
</dbReference>
<name>A0A8T8E2A9_9EURY</name>
<evidence type="ECO:0000256" key="1">
    <source>
        <dbReference type="ARBA" id="ARBA00022908"/>
    </source>
</evidence>
<feature type="domain" description="Core-binding (CB)" evidence="6">
    <location>
        <begin position="29"/>
        <end position="119"/>
    </location>
</feature>
<sequence>MHDNGHYDGHDTQDEQYAQARPSVQLQPLSPEEALDLHLNRMGEDHTESTVRSHKSRLQYFIQWCGQEDIDNLNDLSGRDILRYRNWRKKQNGKFEGDIARSTLKTALDTLRVYLKTAAKADGVHPKLPHQIDPPTLSKDENSRDVMLEHERATTILDHLRKYEYASFDHLVLELLYHTGMRRGSALALDIDDYDRRDQFLMLNHRPETDTALKNGKDGERPVALSTDMCRVLDDWIEDKRPDVTDEHGREPILATQHGRAHKTTLQTAIYSVTRPCTYTGECPHGEDIETCDAAIRKNDASQCPSSVSTHAVRRGALTHWLDSDWTVEDVSGRADVSPQVLDEHYDRRSDIRKMEQRRKNLDKL</sequence>
<dbReference type="OrthoDB" id="198497at2157"/>
<dbReference type="InterPro" id="IPR011010">
    <property type="entry name" value="DNA_brk_join_enz"/>
</dbReference>
<evidence type="ECO:0000313" key="8">
    <source>
        <dbReference type="Proteomes" id="UP000637819"/>
    </source>
</evidence>
<evidence type="ECO:0000313" key="7">
    <source>
        <dbReference type="EMBL" id="QRV15995.1"/>
    </source>
</evidence>
<dbReference type="Pfam" id="PF02899">
    <property type="entry name" value="Phage_int_SAM_1"/>
    <property type="match status" value="1"/>
</dbReference>
<dbReference type="PANTHER" id="PTHR30349">
    <property type="entry name" value="PHAGE INTEGRASE-RELATED"/>
    <property type="match status" value="1"/>
</dbReference>
<dbReference type="InterPro" id="IPR002104">
    <property type="entry name" value="Integrase_catalytic"/>
</dbReference>
<dbReference type="Proteomes" id="UP000637819">
    <property type="component" value="Chromosome"/>
</dbReference>
<dbReference type="EMBL" id="CP069188">
    <property type="protein sequence ID" value="QRV15995.1"/>
    <property type="molecule type" value="Genomic_DNA"/>
</dbReference>
<keyword evidence="3" id="KW-0233">DNA recombination</keyword>
<evidence type="ECO:0000256" key="2">
    <source>
        <dbReference type="ARBA" id="ARBA00023125"/>
    </source>
</evidence>
<reference evidence="7 8" key="1">
    <citation type="submission" date="2021-01" db="EMBL/GenBank/DDBJ databases">
        <title>Genome Sequence and Methylation Pattern of Haloterrigena salifodinae BOL5-1, An Extremely Halophilic Archaeon from a Bolivian Salt Mine.</title>
        <authorList>
            <person name="DasSarma P."/>
            <person name="Anton B.P."/>
            <person name="DasSarma S.L."/>
            <person name="von Ehrenheim H.A.L."/>
            <person name="Martinez F.L."/>
            <person name="Guzman D."/>
            <person name="Roberts R.J."/>
            <person name="DasSarma S."/>
        </authorList>
    </citation>
    <scope>NUCLEOTIDE SEQUENCE [LARGE SCALE GENOMIC DNA]</scope>
    <source>
        <strain evidence="7 8">BOL5-1</strain>
    </source>
</reference>
<dbReference type="Gene3D" id="1.10.443.10">
    <property type="entry name" value="Intergrase catalytic core"/>
    <property type="match status" value="1"/>
</dbReference>
<proteinExistence type="predicted"/>
<keyword evidence="2 4" id="KW-0238">DNA-binding</keyword>
<dbReference type="PROSITE" id="PS51898">
    <property type="entry name" value="TYR_RECOMBINASE"/>
    <property type="match status" value="1"/>
</dbReference>
<dbReference type="GO" id="GO:0003677">
    <property type="term" value="F:DNA binding"/>
    <property type="evidence" value="ECO:0007669"/>
    <property type="project" value="UniProtKB-UniRule"/>
</dbReference>
<evidence type="ECO:0000256" key="4">
    <source>
        <dbReference type="PROSITE-ProRule" id="PRU01248"/>
    </source>
</evidence>
<dbReference type="PANTHER" id="PTHR30349:SF41">
    <property type="entry name" value="INTEGRASE_RECOMBINASE PROTEIN MJ0367-RELATED"/>
    <property type="match status" value="1"/>
</dbReference>
<dbReference type="RefSeq" id="WP_204748378.1">
    <property type="nucleotide sequence ID" value="NZ_CP069188.1"/>
</dbReference>
<accession>A0A8T8E2A9</accession>
<dbReference type="InterPro" id="IPR050090">
    <property type="entry name" value="Tyrosine_recombinase_XerCD"/>
</dbReference>
<dbReference type="Gene3D" id="1.10.150.130">
    <property type="match status" value="1"/>
</dbReference>
<evidence type="ECO:0000259" key="6">
    <source>
        <dbReference type="PROSITE" id="PS51900"/>
    </source>
</evidence>
<protein>
    <submittedName>
        <fullName evidence="7">Tyrosine-type recombinase/integrase</fullName>
    </submittedName>
</protein>
<evidence type="ECO:0000259" key="5">
    <source>
        <dbReference type="PROSITE" id="PS51898"/>
    </source>
</evidence>
<dbReference type="GO" id="GO:0015074">
    <property type="term" value="P:DNA integration"/>
    <property type="evidence" value="ECO:0007669"/>
    <property type="project" value="UniProtKB-KW"/>
</dbReference>
<dbReference type="Pfam" id="PF00589">
    <property type="entry name" value="Phage_integrase"/>
    <property type="match status" value="1"/>
</dbReference>
<dbReference type="InterPro" id="IPR010998">
    <property type="entry name" value="Integrase_recombinase_N"/>
</dbReference>
<gene>
    <name evidence="7" type="ORF">JMJ58_03610</name>
</gene>
<keyword evidence="1" id="KW-0229">DNA integration</keyword>
<keyword evidence="8" id="KW-1185">Reference proteome</keyword>
<feature type="domain" description="Tyr recombinase" evidence="5">
    <location>
        <begin position="143"/>
        <end position="359"/>
    </location>
</feature>
<dbReference type="InterPro" id="IPR004107">
    <property type="entry name" value="Integrase_SAM-like_N"/>
</dbReference>
<dbReference type="GO" id="GO:0006310">
    <property type="term" value="P:DNA recombination"/>
    <property type="evidence" value="ECO:0007669"/>
    <property type="project" value="UniProtKB-KW"/>
</dbReference>
<dbReference type="AlphaFoldDB" id="A0A8T8E2A9"/>
<dbReference type="CDD" id="cd00397">
    <property type="entry name" value="DNA_BRE_C"/>
    <property type="match status" value="1"/>
</dbReference>
<dbReference type="KEGG" id="hsal:JMJ58_03610"/>
<dbReference type="InterPro" id="IPR013762">
    <property type="entry name" value="Integrase-like_cat_sf"/>
</dbReference>
<organism evidence="7 8">
    <name type="scientific">Haloterrigena salifodinae</name>
    <dbReference type="NCBI Taxonomy" id="2675099"/>
    <lineage>
        <taxon>Archaea</taxon>
        <taxon>Methanobacteriati</taxon>
        <taxon>Methanobacteriota</taxon>
        <taxon>Stenosarchaea group</taxon>
        <taxon>Halobacteria</taxon>
        <taxon>Halobacteriales</taxon>
        <taxon>Natrialbaceae</taxon>
        <taxon>Haloterrigena</taxon>
    </lineage>
</organism>
<dbReference type="InterPro" id="IPR044068">
    <property type="entry name" value="CB"/>
</dbReference>
<evidence type="ECO:0000256" key="3">
    <source>
        <dbReference type="ARBA" id="ARBA00023172"/>
    </source>
</evidence>